<dbReference type="GO" id="GO:0045292">
    <property type="term" value="P:mRNA cis splicing, via spliceosome"/>
    <property type="evidence" value="ECO:0007669"/>
    <property type="project" value="TreeGrafter"/>
</dbReference>
<keyword evidence="3" id="KW-0507">mRNA processing</keyword>
<evidence type="ECO:0000256" key="3">
    <source>
        <dbReference type="ARBA" id="ARBA00022664"/>
    </source>
</evidence>
<dbReference type="GO" id="GO:0000481">
    <property type="term" value="P:maturation of 5S rRNA"/>
    <property type="evidence" value="ECO:0007669"/>
    <property type="project" value="TreeGrafter"/>
</dbReference>
<comment type="similarity">
    <text evidence="2">Belongs to the SNU66/SART1 family.</text>
</comment>
<feature type="region of interest" description="Disordered" evidence="6">
    <location>
        <begin position="542"/>
        <end position="573"/>
    </location>
</feature>
<feature type="compositionally biased region" description="Basic residues" evidence="6">
    <location>
        <begin position="548"/>
        <end position="557"/>
    </location>
</feature>
<feature type="region of interest" description="Disordered" evidence="6">
    <location>
        <begin position="387"/>
        <end position="418"/>
    </location>
</feature>
<evidence type="ECO:0000256" key="2">
    <source>
        <dbReference type="ARBA" id="ARBA00006076"/>
    </source>
</evidence>
<keyword evidence="4" id="KW-0508">mRNA splicing</keyword>
<evidence type="ECO:0000256" key="6">
    <source>
        <dbReference type="SAM" id="MobiDB-lite"/>
    </source>
</evidence>
<dbReference type="InterPro" id="IPR045347">
    <property type="entry name" value="HIND"/>
</dbReference>
<organism evidence="7 8">
    <name type="scientific">Lachancea nothofagi CBS 11611</name>
    <dbReference type="NCBI Taxonomy" id="1266666"/>
    <lineage>
        <taxon>Eukaryota</taxon>
        <taxon>Fungi</taxon>
        <taxon>Dikarya</taxon>
        <taxon>Ascomycota</taxon>
        <taxon>Saccharomycotina</taxon>
        <taxon>Saccharomycetes</taxon>
        <taxon>Saccharomycetales</taxon>
        <taxon>Saccharomycetaceae</taxon>
        <taxon>Lachancea</taxon>
    </lineage>
</organism>
<dbReference type="EMBL" id="LT598453">
    <property type="protein sequence ID" value="SCV05052.1"/>
    <property type="molecule type" value="Genomic_DNA"/>
</dbReference>
<name>A0A1G4KKH1_9SACH</name>
<accession>A0A1G4KKH1</accession>
<sequence>MAHEVSLSIEETNKLRLSLGLKPIVADVTTPAKTEEVATVSQKSSKEGVDYDKNKFIDTKLSRLRWNLKRAQSKANDATLLDDDEDENQQDWLTNVGYNKKKSNPKLDQGYYDEVDEEDRNLSNNDSRVKVSHRMSEVLPGKNVILTLKESKLDPDEDEDVLVNEGMIHDAQQAKNVELKRLNQDRRRHKVTIGKGSLESEHCNSEETESSFHLVNGKIVEAQLDIKNQKEPEDKRKVILEEDEENEDNLTSDFAPIKIKKRKKFNGGTTSNKRPRPVSQVTRVALIDEDTIDPAEEEFQGYLHVRRPRKDGNEEIRNSAEDIAKEVGQEKQEKQKRALLIAKMNNTKCITVDENSTFLSLLKEDLIPKKNETEMFQKLDLKAAISSTKDQEEKPDYSSDGGIENDNEKENSKDDGNKIDFQDGLASILGFLKDRNALPSQVSNLAAAEASLKEQELMALKQKVEAREAREKLSRELTMGNVRYTKDELEKIKQSQEQKINSQFQGLQKQKLASYNPDVKLTYKDENGYELTTKEAYKKLSQAFHGTRSNRKKHAKAQQKVENRNKQNNNYVG</sequence>
<evidence type="ECO:0000256" key="5">
    <source>
        <dbReference type="ARBA" id="ARBA00023242"/>
    </source>
</evidence>
<feature type="region of interest" description="Disordered" evidence="6">
    <location>
        <begin position="96"/>
        <end position="131"/>
    </location>
</feature>
<feature type="compositionally biased region" description="Basic and acidic residues" evidence="6">
    <location>
        <begin position="406"/>
        <end position="418"/>
    </location>
</feature>
<dbReference type="Pfam" id="PF03343">
    <property type="entry name" value="SART-1"/>
    <property type="match status" value="1"/>
</dbReference>
<reference evidence="8" key="1">
    <citation type="submission" date="2016-03" db="EMBL/GenBank/DDBJ databases">
        <authorList>
            <person name="Devillers Hugo."/>
        </authorList>
    </citation>
    <scope>NUCLEOTIDE SEQUENCE [LARGE SCALE GENOMIC DNA]</scope>
</reference>
<proteinExistence type="inferred from homology"/>
<evidence type="ECO:0000256" key="1">
    <source>
        <dbReference type="ARBA" id="ARBA00004123"/>
    </source>
</evidence>
<comment type="subcellular location">
    <subcellularLocation>
        <location evidence="1">Nucleus</location>
    </subcellularLocation>
</comment>
<dbReference type="PANTHER" id="PTHR14152:SF5">
    <property type="entry name" value="U4_U6.U5 TRI-SNRNP-ASSOCIATED PROTEIN 1"/>
    <property type="match status" value="1"/>
</dbReference>
<dbReference type="OrthoDB" id="5583at2759"/>
<dbReference type="GO" id="GO:0046540">
    <property type="term" value="C:U4/U6 x U5 tri-snRNP complex"/>
    <property type="evidence" value="ECO:0007669"/>
    <property type="project" value="InterPro"/>
</dbReference>
<keyword evidence="8" id="KW-1185">Reference proteome</keyword>
<evidence type="ECO:0000313" key="7">
    <source>
        <dbReference type="EMBL" id="SCV05052.1"/>
    </source>
</evidence>
<dbReference type="Pfam" id="PF19252">
    <property type="entry name" value="HIND"/>
    <property type="match status" value="1"/>
</dbReference>
<dbReference type="InterPro" id="IPR005011">
    <property type="entry name" value="SNU66/SART1"/>
</dbReference>
<protein>
    <submittedName>
        <fullName evidence="7">LANO_0G17414g1_1</fullName>
    </submittedName>
</protein>
<dbReference type="Proteomes" id="UP000189911">
    <property type="component" value="Chromosome G"/>
</dbReference>
<evidence type="ECO:0000256" key="4">
    <source>
        <dbReference type="ARBA" id="ARBA00023187"/>
    </source>
</evidence>
<keyword evidence="5" id="KW-0539">Nucleus</keyword>
<evidence type="ECO:0000313" key="8">
    <source>
        <dbReference type="Proteomes" id="UP000189911"/>
    </source>
</evidence>
<dbReference type="AlphaFoldDB" id="A0A1G4KKH1"/>
<gene>
    <name evidence="7" type="ORF">LANO_0G17414G</name>
</gene>
<dbReference type="PANTHER" id="PTHR14152">
    <property type="entry name" value="SQUAMOUS CELL CARCINOMA ANTIGEN RECOGNISED BY CYTOTOXIC T LYMPHOCYTES"/>
    <property type="match status" value="1"/>
</dbReference>